<dbReference type="SUPFAM" id="SSF53822">
    <property type="entry name" value="Periplasmic binding protein-like I"/>
    <property type="match status" value="1"/>
</dbReference>
<dbReference type="EMBL" id="CP014145">
    <property type="protein sequence ID" value="AMB59920.1"/>
    <property type="molecule type" value="Genomic_DNA"/>
</dbReference>
<reference evidence="6" key="2">
    <citation type="submission" date="2016-01" db="EMBL/GenBank/DDBJ databases">
        <title>First complete genome sequence of a species in the genus Microterricola, an extremophilic cold active enzyme producing strain ERGS5:02 isolated from Sikkim Himalaya.</title>
        <authorList>
            <person name="Kumar R."/>
            <person name="Singh D."/>
            <person name="Swarnkar M.K."/>
        </authorList>
    </citation>
    <scope>NUCLEOTIDE SEQUENCE [LARGE SCALE GENOMIC DNA]</scope>
    <source>
        <strain evidence="6">ERGS5:02</strain>
    </source>
</reference>
<evidence type="ECO:0000256" key="2">
    <source>
        <dbReference type="ARBA" id="ARBA00023125"/>
    </source>
</evidence>
<dbReference type="OrthoDB" id="9785139at2"/>
<sequence length="350" mass="37566">MTLETETSMELPAPVRERASINDVARRAGVSAQTVSRVANRMTNVRPATRERVLEAMQALNYRPNSAARNLKAGRFRSIGFVTFNLATFGNERTLSAVAEASEAAGYTTTLLPVADPTQLDVVGAFGRLEEQAVDGIILVMSAEVGALDELTMTAGLPLVIIDSNAHLPYTIVDTDQEQGARTALQHLFDLGHRDIVHVAGPASSYSAQRRAEAYRATMAEAGLPELPILTGDWSAESGLTLGRKLLESDAVPTAIFASNDHMALGIMHAIHDAGLRVPQDISVIGFDDVEGAASFWPALSTVHQNLDEVGRRATSLLLALIDGEPDEQQKILVQTRLVVRDSTGPVPAR</sequence>
<dbReference type="InterPro" id="IPR000843">
    <property type="entry name" value="HTH_LacI"/>
</dbReference>
<accession>A0A0Y0NJJ1</accession>
<keyword evidence="3" id="KW-0804">Transcription</keyword>
<dbReference type="InterPro" id="IPR028082">
    <property type="entry name" value="Peripla_BP_I"/>
</dbReference>
<dbReference type="PANTHER" id="PTHR30146:SF153">
    <property type="entry name" value="LACTOSE OPERON REPRESSOR"/>
    <property type="match status" value="1"/>
</dbReference>
<dbReference type="Proteomes" id="UP000058305">
    <property type="component" value="Chromosome"/>
</dbReference>
<evidence type="ECO:0000256" key="1">
    <source>
        <dbReference type="ARBA" id="ARBA00023015"/>
    </source>
</evidence>
<dbReference type="GO" id="GO:0000976">
    <property type="term" value="F:transcription cis-regulatory region binding"/>
    <property type="evidence" value="ECO:0007669"/>
    <property type="project" value="TreeGrafter"/>
</dbReference>
<feature type="domain" description="HTH lacI-type" evidence="4">
    <location>
        <begin position="19"/>
        <end position="73"/>
    </location>
</feature>
<evidence type="ECO:0000313" key="6">
    <source>
        <dbReference type="Proteomes" id="UP000058305"/>
    </source>
</evidence>
<name>A0A0Y0NJJ1_9MICO</name>
<keyword evidence="2" id="KW-0238">DNA-binding</keyword>
<dbReference type="InterPro" id="IPR046335">
    <property type="entry name" value="LacI/GalR-like_sensor"/>
</dbReference>
<dbReference type="GO" id="GO:0003700">
    <property type="term" value="F:DNA-binding transcription factor activity"/>
    <property type="evidence" value="ECO:0007669"/>
    <property type="project" value="TreeGrafter"/>
</dbReference>
<evidence type="ECO:0000259" key="4">
    <source>
        <dbReference type="PROSITE" id="PS50932"/>
    </source>
</evidence>
<gene>
    <name evidence="5" type="ORF">AWU67_14810</name>
</gene>
<evidence type="ECO:0000256" key="3">
    <source>
        <dbReference type="ARBA" id="ARBA00023163"/>
    </source>
</evidence>
<dbReference type="Pfam" id="PF13377">
    <property type="entry name" value="Peripla_BP_3"/>
    <property type="match status" value="1"/>
</dbReference>
<dbReference type="PANTHER" id="PTHR30146">
    <property type="entry name" value="LACI-RELATED TRANSCRIPTIONAL REPRESSOR"/>
    <property type="match status" value="1"/>
</dbReference>
<dbReference type="SMART" id="SM00354">
    <property type="entry name" value="HTH_LACI"/>
    <property type="match status" value="1"/>
</dbReference>
<dbReference type="AlphaFoldDB" id="A0A0Y0NJJ1"/>
<dbReference type="CDD" id="cd01574">
    <property type="entry name" value="PBP1_LacI"/>
    <property type="match status" value="1"/>
</dbReference>
<dbReference type="Pfam" id="PF00356">
    <property type="entry name" value="LacI"/>
    <property type="match status" value="1"/>
</dbReference>
<keyword evidence="1" id="KW-0805">Transcription regulation</keyword>
<dbReference type="InterPro" id="IPR010982">
    <property type="entry name" value="Lambda_DNA-bd_dom_sf"/>
</dbReference>
<dbReference type="Gene3D" id="1.10.260.40">
    <property type="entry name" value="lambda repressor-like DNA-binding domains"/>
    <property type="match status" value="1"/>
</dbReference>
<dbReference type="PROSITE" id="PS50932">
    <property type="entry name" value="HTH_LACI_2"/>
    <property type="match status" value="1"/>
</dbReference>
<evidence type="ECO:0000313" key="5">
    <source>
        <dbReference type="EMBL" id="AMB59920.1"/>
    </source>
</evidence>
<dbReference type="Gene3D" id="3.40.50.2300">
    <property type="match status" value="2"/>
</dbReference>
<keyword evidence="6" id="KW-1185">Reference proteome</keyword>
<proteinExistence type="predicted"/>
<protein>
    <submittedName>
        <fullName evidence="5">LacI family transcriptional regulator</fullName>
    </submittedName>
</protein>
<dbReference type="KEGG" id="mvd:AWU67_14810"/>
<dbReference type="CDD" id="cd01392">
    <property type="entry name" value="HTH_LacI"/>
    <property type="match status" value="1"/>
</dbReference>
<dbReference type="SUPFAM" id="SSF47413">
    <property type="entry name" value="lambda repressor-like DNA-binding domains"/>
    <property type="match status" value="1"/>
</dbReference>
<reference evidence="5 6" key="1">
    <citation type="journal article" date="2016" name="J. Biotechnol.">
        <title>First complete genome sequence of a species in the genus Microterricola, an extremophilic cold active enzyme producing bacterial strain ERGS5:02 isolated from Sikkim Himalaya.</title>
        <authorList>
            <person name="Himanshu"/>
            <person name="Swarnkar M.K."/>
            <person name="Singh D."/>
            <person name="Kumar R."/>
        </authorList>
    </citation>
    <scope>NUCLEOTIDE SEQUENCE [LARGE SCALE GENOMIC DNA]</scope>
    <source>
        <strain evidence="5 6">ERGS5:02</strain>
    </source>
</reference>
<organism evidence="5 6">
    <name type="scientific">Microterricola viridarii</name>
    <dbReference type="NCBI Taxonomy" id="412690"/>
    <lineage>
        <taxon>Bacteria</taxon>
        <taxon>Bacillati</taxon>
        <taxon>Actinomycetota</taxon>
        <taxon>Actinomycetes</taxon>
        <taxon>Micrococcales</taxon>
        <taxon>Microbacteriaceae</taxon>
        <taxon>Microterricola</taxon>
    </lineage>
</organism>